<dbReference type="EMBL" id="AP028914">
    <property type="protein sequence ID" value="BES95069.1"/>
    <property type="molecule type" value="Genomic_DNA"/>
</dbReference>
<keyword evidence="17" id="KW-1185">Reference proteome</keyword>
<evidence type="ECO:0000259" key="15">
    <source>
        <dbReference type="Pfam" id="PF10613"/>
    </source>
</evidence>
<keyword evidence="10" id="KW-0325">Glycoprotein</keyword>
<dbReference type="Proteomes" id="UP001307889">
    <property type="component" value="Chromosome 6"/>
</dbReference>
<name>A0ABN7AUS9_9HEMI</name>
<evidence type="ECO:0000256" key="5">
    <source>
        <dbReference type="ARBA" id="ARBA00022692"/>
    </source>
</evidence>
<keyword evidence="11" id="KW-1071">Ligand-gated ion channel</keyword>
<dbReference type="SUPFAM" id="SSF53850">
    <property type="entry name" value="Periplasmic binding protein-like II"/>
    <property type="match status" value="1"/>
</dbReference>
<feature type="domain" description="Ionotropic glutamate receptor L-glutamate and glycine-binding" evidence="15">
    <location>
        <begin position="209"/>
        <end position="284"/>
    </location>
</feature>
<evidence type="ECO:0000256" key="2">
    <source>
        <dbReference type="ARBA" id="ARBA00008685"/>
    </source>
</evidence>
<keyword evidence="9" id="KW-0675">Receptor</keyword>
<keyword evidence="3" id="KW-0813">Transport</keyword>
<evidence type="ECO:0000256" key="3">
    <source>
        <dbReference type="ARBA" id="ARBA00022448"/>
    </source>
</evidence>
<dbReference type="Pfam" id="PF00060">
    <property type="entry name" value="Lig_chan"/>
    <property type="match status" value="1"/>
</dbReference>
<evidence type="ECO:0000256" key="11">
    <source>
        <dbReference type="ARBA" id="ARBA00023286"/>
    </source>
</evidence>
<accession>A0ABN7AUS9</accession>
<evidence type="ECO:0000256" key="1">
    <source>
        <dbReference type="ARBA" id="ARBA00004651"/>
    </source>
</evidence>
<evidence type="ECO:0000256" key="7">
    <source>
        <dbReference type="ARBA" id="ARBA00023065"/>
    </source>
</evidence>
<dbReference type="InterPro" id="IPR001320">
    <property type="entry name" value="Iontro_rcpt_C"/>
</dbReference>
<evidence type="ECO:0000256" key="4">
    <source>
        <dbReference type="ARBA" id="ARBA00022475"/>
    </source>
</evidence>
<dbReference type="InterPro" id="IPR052192">
    <property type="entry name" value="Insect_Ionotropic_Sensory_Rcpt"/>
</dbReference>
<dbReference type="InterPro" id="IPR019594">
    <property type="entry name" value="Glu/Gly-bd"/>
</dbReference>
<comment type="subcellular location">
    <subcellularLocation>
        <location evidence="1">Cell membrane</location>
        <topology evidence="1">Multi-pass membrane protein</topology>
    </subcellularLocation>
</comment>
<keyword evidence="8 13" id="KW-0472">Membrane</keyword>
<evidence type="ECO:0000256" key="6">
    <source>
        <dbReference type="ARBA" id="ARBA00022989"/>
    </source>
</evidence>
<keyword evidence="6 13" id="KW-1133">Transmembrane helix</keyword>
<dbReference type="PANTHER" id="PTHR42643">
    <property type="entry name" value="IONOTROPIC RECEPTOR 20A-RELATED"/>
    <property type="match status" value="1"/>
</dbReference>
<gene>
    <name evidence="16" type="ORF">NTJ_07878</name>
</gene>
<dbReference type="Gene3D" id="1.10.287.70">
    <property type="match status" value="1"/>
</dbReference>
<feature type="transmembrane region" description="Helical" evidence="13">
    <location>
        <begin position="362"/>
        <end position="382"/>
    </location>
</feature>
<keyword evidence="5 13" id="KW-0812">Transmembrane</keyword>
<keyword evidence="4" id="KW-1003">Cell membrane</keyword>
<keyword evidence="7" id="KW-0406">Ion transport</keyword>
<dbReference type="PANTHER" id="PTHR42643:SF33">
    <property type="entry name" value="GLUTAMATE RECEPTOR 2-LIKE PROTEIN"/>
    <property type="match status" value="1"/>
</dbReference>
<feature type="transmembrane region" description="Helical" evidence="13">
    <location>
        <begin position="553"/>
        <end position="577"/>
    </location>
</feature>
<feature type="domain" description="Ionotropic glutamate receptor C-terminal" evidence="14">
    <location>
        <begin position="299"/>
        <end position="481"/>
    </location>
</feature>
<dbReference type="Gene3D" id="3.40.190.10">
    <property type="entry name" value="Periplasmic binding protein-like II"/>
    <property type="match status" value="1"/>
</dbReference>
<protein>
    <submittedName>
        <fullName evidence="16">Ligand-gated ion channel</fullName>
    </submittedName>
</protein>
<proteinExistence type="inferred from homology"/>
<feature type="transmembrane region" description="Helical" evidence="13">
    <location>
        <begin position="301"/>
        <end position="322"/>
    </location>
</feature>
<organism evidence="16 17">
    <name type="scientific">Nesidiocoris tenuis</name>
    <dbReference type="NCBI Taxonomy" id="355587"/>
    <lineage>
        <taxon>Eukaryota</taxon>
        <taxon>Metazoa</taxon>
        <taxon>Ecdysozoa</taxon>
        <taxon>Arthropoda</taxon>
        <taxon>Hexapoda</taxon>
        <taxon>Insecta</taxon>
        <taxon>Pterygota</taxon>
        <taxon>Neoptera</taxon>
        <taxon>Paraneoptera</taxon>
        <taxon>Hemiptera</taxon>
        <taxon>Heteroptera</taxon>
        <taxon>Panheteroptera</taxon>
        <taxon>Cimicomorpha</taxon>
        <taxon>Miridae</taxon>
        <taxon>Dicyphina</taxon>
        <taxon>Nesidiocoris</taxon>
    </lineage>
</organism>
<evidence type="ECO:0000256" key="8">
    <source>
        <dbReference type="ARBA" id="ARBA00023136"/>
    </source>
</evidence>
<evidence type="ECO:0000256" key="13">
    <source>
        <dbReference type="SAM" id="Phobius"/>
    </source>
</evidence>
<comment type="similarity">
    <text evidence="2">Belongs to the glutamate-gated ion channel (TC 1.A.10.1) family.</text>
</comment>
<evidence type="ECO:0000313" key="16">
    <source>
        <dbReference type="EMBL" id="BES95069.1"/>
    </source>
</evidence>
<reference evidence="16 17" key="1">
    <citation type="submission" date="2023-09" db="EMBL/GenBank/DDBJ databases">
        <title>Nesidiocoris tenuis whole genome shotgun sequence.</title>
        <authorList>
            <person name="Shibata T."/>
            <person name="Shimoda M."/>
            <person name="Kobayashi T."/>
            <person name="Uehara T."/>
        </authorList>
    </citation>
    <scope>NUCLEOTIDE SEQUENCE [LARGE SCALE GENOMIC DNA]</scope>
    <source>
        <strain evidence="16 17">Japan</strain>
    </source>
</reference>
<dbReference type="Pfam" id="PF10613">
    <property type="entry name" value="Lig_chan-Glu_bd"/>
    <property type="match status" value="1"/>
</dbReference>
<keyword evidence="12" id="KW-0407">Ion channel</keyword>
<sequence>MNNFFTIKNVQSLVIISCASSQEKALMLRKMSDFGFRTSFSKSSFYNKEPSRVGGILDLRCHGFEDFILKLSDDRLLLPLHEWLFVDDSSLSQTYTQQKSLVETEALKRIGNTYMLPGSSATLVQLSGPVANFFDVYRISLGKPLKFSFLTSQHYDAVGYRLPERPDRSDFENIILNAVTVIYKWDLFTTLDDPSRLDVDAWAKIHYPVVKNMEEQLNFKLNLSISDDYGWDVNGTFNGIMGYFQRGEADIGGTAVFMRADRMRLVDFTSVCFELGSTVIFKQPRLSSVSNIFMLPFSKPVWFGIGVLALAFIVFLALELILNKYVLTQPSYNEEHTSVIDIITFIAGFICQQGSNIMPESLAARIAVFAFSLSVVFFYTSYSASIVALLRSTPPILKTLNDLTGSHLEIIVEDRKYNVIYFKESTDPNVQRLFQKKVLPHLSTAFLPPSQGIAKMRTGEFAYNVDINAGYKWISDTFEEAEKCSLSEIKLFKTEKLAIPVAKRSGYREIIAQKLCWQNENGLYDKIAATWIPPKPRCVGDTGGFTSVGITDFLPAILILVYGSSIATFVLAFELIYKHKEFFKSIFTPQLNAQVGQPMKIRKIMNLKTT</sequence>
<evidence type="ECO:0000313" key="17">
    <source>
        <dbReference type="Proteomes" id="UP001307889"/>
    </source>
</evidence>
<evidence type="ECO:0000256" key="12">
    <source>
        <dbReference type="ARBA" id="ARBA00023303"/>
    </source>
</evidence>
<evidence type="ECO:0000259" key="14">
    <source>
        <dbReference type="Pfam" id="PF00060"/>
    </source>
</evidence>
<evidence type="ECO:0000256" key="10">
    <source>
        <dbReference type="ARBA" id="ARBA00023180"/>
    </source>
</evidence>
<evidence type="ECO:0000256" key="9">
    <source>
        <dbReference type="ARBA" id="ARBA00023170"/>
    </source>
</evidence>